<dbReference type="InterPro" id="IPR028889">
    <property type="entry name" value="USP"/>
</dbReference>
<evidence type="ECO:0000256" key="2">
    <source>
        <dbReference type="SAM" id="Phobius"/>
    </source>
</evidence>
<reference evidence="4 5" key="1">
    <citation type="journal article" date="2008" name="Nature">
        <title>The genome of the choanoflagellate Monosiga brevicollis and the origin of metazoans.</title>
        <authorList>
            <consortium name="JGI Sequencing"/>
            <person name="King N."/>
            <person name="Westbrook M.J."/>
            <person name="Young S.L."/>
            <person name="Kuo A."/>
            <person name="Abedin M."/>
            <person name="Chapman J."/>
            <person name="Fairclough S."/>
            <person name="Hellsten U."/>
            <person name="Isogai Y."/>
            <person name="Letunic I."/>
            <person name="Marr M."/>
            <person name="Pincus D."/>
            <person name="Putnam N."/>
            <person name="Rokas A."/>
            <person name="Wright K.J."/>
            <person name="Zuzow R."/>
            <person name="Dirks W."/>
            <person name="Good M."/>
            <person name="Goodstein D."/>
            <person name="Lemons D."/>
            <person name="Li W."/>
            <person name="Lyons J.B."/>
            <person name="Morris A."/>
            <person name="Nichols S."/>
            <person name="Richter D.J."/>
            <person name="Salamov A."/>
            <person name="Bork P."/>
            <person name="Lim W.A."/>
            <person name="Manning G."/>
            <person name="Miller W.T."/>
            <person name="McGinnis W."/>
            <person name="Shapiro H."/>
            <person name="Tjian R."/>
            <person name="Grigoriev I.V."/>
            <person name="Rokhsar D."/>
        </authorList>
    </citation>
    <scope>NUCLEOTIDE SEQUENCE [LARGE SCALE GENOMIC DNA]</scope>
    <source>
        <strain evidence="5">MX1 / ATCC 50154</strain>
    </source>
</reference>
<feature type="transmembrane region" description="Helical" evidence="2">
    <location>
        <begin position="450"/>
        <end position="475"/>
    </location>
</feature>
<name>A9UYM1_MONBE</name>
<feature type="domain" description="USP" evidence="3">
    <location>
        <begin position="137"/>
        <end position="442"/>
    </location>
</feature>
<dbReference type="InParanoid" id="A9UYM1"/>
<dbReference type="InterPro" id="IPR001394">
    <property type="entry name" value="Peptidase_C19_UCH"/>
</dbReference>
<dbReference type="Pfam" id="PF00443">
    <property type="entry name" value="UCH"/>
    <property type="match status" value="1"/>
</dbReference>
<dbReference type="PROSITE" id="PS51257">
    <property type="entry name" value="PROKAR_LIPOPROTEIN"/>
    <property type="match status" value="1"/>
</dbReference>
<dbReference type="Proteomes" id="UP000001357">
    <property type="component" value="Unassembled WGS sequence"/>
</dbReference>
<dbReference type="PROSITE" id="PS50235">
    <property type="entry name" value="USP_3"/>
    <property type="match status" value="1"/>
</dbReference>
<dbReference type="SUPFAM" id="SSF54001">
    <property type="entry name" value="Cysteine proteinases"/>
    <property type="match status" value="1"/>
</dbReference>
<feature type="transmembrane region" description="Helical" evidence="2">
    <location>
        <begin position="424"/>
        <end position="443"/>
    </location>
</feature>
<dbReference type="GO" id="GO:0016579">
    <property type="term" value="P:protein deubiquitination"/>
    <property type="evidence" value="ECO:0007669"/>
    <property type="project" value="InterPro"/>
</dbReference>
<accession>A9UYM1</accession>
<proteinExistence type="predicted"/>
<dbReference type="InterPro" id="IPR018200">
    <property type="entry name" value="USP_CS"/>
</dbReference>
<keyword evidence="2" id="KW-0812">Transmembrane</keyword>
<dbReference type="PANTHER" id="PTHR21646:SF46">
    <property type="entry name" value="UBIQUITIN CARBOXYL-TERMINAL HYDROLASE"/>
    <property type="match status" value="1"/>
</dbReference>
<dbReference type="RefSeq" id="XP_001745657.1">
    <property type="nucleotide sequence ID" value="XM_001745605.1"/>
</dbReference>
<feature type="region of interest" description="Disordered" evidence="1">
    <location>
        <begin position="103"/>
        <end position="132"/>
    </location>
</feature>
<feature type="region of interest" description="Disordered" evidence="1">
    <location>
        <begin position="713"/>
        <end position="738"/>
    </location>
</feature>
<dbReference type="PROSITE" id="PS00972">
    <property type="entry name" value="USP_1"/>
    <property type="match status" value="1"/>
</dbReference>
<dbReference type="EMBL" id="CH991550">
    <property type="protein sequence ID" value="EDQ89628.1"/>
    <property type="molecule type" value="Genomic_DNA"/>
</dbReference>
<organism evidence="4 5">
    <name type="scientific">Monosiga brevicollis</name>
    <name type="common">Choanoflagellate</name>
    <dbReference type="NCBI Taxonomy" id="81824"/>
    <lineage>
        <taxon>Eukaryota</taxon>
        <taxon>Choanoflagellata</taxon>
        <taxon>Craspedida</taxon>
        <taxon>Salpingoecidae</taxon>
        <taxon>Monosiga</taxon>
    </lineage>
</organism>
<dbReference type="InterPro" id="IPR038765">
    <property type="entry name" value="Papain-like_cys_pep_sf"/>
</dbReference>
<dbReference type="STRING" id="81824.A9UYM1"/>
<evidence type="ECO:0000256" key="1">
    <source>
        <dbReference type="SAM" id="MobiDB-lite"/>
    </source>
</evidence>
<dbReference type="eggNOG" id="KOG1868">
    <property type="taxonomic scope" value="Eukaryota"/>
</dbReference>
<keyword evidence="5" id="KW-1185">Reference proteome</keyword>
<keyword evidence="2" id="KW-1133">Transmembrane helix</keyword>
<dbReference type="GO" id="GO:0004843">
    <property type="term" value="F:cysteine-type deubiquitinase activity"/>
    <property type="evidence" value="ECO:0007669"/>
    <property type="project" value="InterPro"/>
</dbReference>
<dbReference type="InterPro" id="IPR050185">
    <property type="entry name" value="Ub_carboxyl-term_hydrolase"/>
</dbReference>
<dbReference type="PANTHER" id="PTHR21646">
    <property type="entry name" value="UBIQUITIN CARBOXYL-TERMINAL HYDROLASE"/>
    <property type="match status" value="1"/>
</dbReference>
<evidence type="ECO:0000313" key="4">
    <source>
        <dbReference type="EMBL" id="EDQ89628.1"/>
    </source>
</evidence>
<evidence type="ECO:0000313" key="5">
    <source>
        <dbReference type="Proteomes" id="UP000001357"/>
    </source>
</evidence>
<dbReference type="AlphaFoldDB" id="A9UYM1"/>
<gene>
    <name evidence="4" type="ORF">MONBRDRAFT_25174</name>
</gene>
<keyword evidence="2" id="KW-0472">Membrane</keyword>
<dbReference type="GeneID" id="5890754"/>
<protein>
    <recommendedName>
        <fullName evidence="3">USP domain-containing protein</fullName>
    </recommendedName>
</protein>
<dbReference type="Gene3D" id="3.90.70.10">
    <property type="entry name" value="Cysteine proteinases"/>
    <property type="match status" value="1"/>
</dbReference>
<dbReference type="KEGG" id="mbr:MONBRDRAFT_25174"/>
<evidence type="ECO:0000259" key="3">
    <source>
        <dbReference type="PROSITE" id="PS50235"/>
    </source>
</evidence>
<feature type="compositionally biased region" description="Pro residues" evidence="1">
    <location>
        <begin position="103"/>
        <end position="115"/>
    </location>
</feature>
<sequence length="938" mass="101764">MTLSPRNANRLALALSLFFFSCEKNVSLSLSLSLWYHIHRDAGCPQQGWSPLMRYLAPRAALPLHMLLGLDPRRQLPRASRSHRLSENGYGGVSLPGIALPARPPAAPAARPPTYPRQDSLPSVHVASNRSPLQRRRGLRNLGNTCYMNACLQCLYHLPAFRQSVLAASPLGDRHGLLQAVQRTFEQLGTPNPQAVAPFALQHAAARANDMFVGYEQHDAEELLRTILFALHDATKTPSATPPAGQAPVPVMVGFEQLLRRHRQLEPGPMLPHFEGWTRSTVTCRSCGHRSATFEPFVDLSLDLPALASPPTTEACLACYTQPEDLAGDHRILCDACHKNQPVTKQVALELLPPILIVHFKRFQHTGHVSRKLTTPVTLTGSELNLAPFLSGSLFGGHYTAQCLDLRTNAWCDFNDATARLCTAPATCVCVCVCLVFFLSSLACSLTFPLCVCVGVCACLLTAVAAAGGAAGAVATAANTSKVSPPPPLVPREGLARLILLKPKLLEPAATAASSPAPLTQQILTVPATELITDIHKELTSTKALSSKPAVVTNAVASCWALVTHHQLSFEDLEANLNSGVLDWMLRDVQAPESPPKPDATILLQAYFPALLRLDAQGSSSNTAADEELISQALECMLCKPPPVVKLYPKSSPETEAIKPAARMALRLARHHLKTHNDGKARHVAQAILPHIAKSAEGLLSSFQAIMRATRESTDHKSAESPHVAAHTTPKRAKQEQLGQATTMTRQKGHKLFEQPPKAGQMAPPKLVNGVGERLLSTIDAQLCCNTPPLRHVGSMNLPHILRTNRTKQLAQELFDALLQPATLFWALVVAQYVWPIPFKQLVDLMGQVAGTPFSTASFVLEFQTHGVLLRSGTLAELVLHQFPALQHFEPAMNISSLRDTELLGSENAASTAALYELEGIAQQLQNILQAQTMFDFQ</sequence>